<gene>
    <name evidence="2" type="ORF">R77569_01648</name>
</gene>
<dbReference type="RefSeq" id="WP_316896683.1">
    <property type="nucleotide sequence ID" value="NZ_CAUDKV010000005.1"/>
</dbReference>
<proteinExistence type="predicted"/>
<evidence type="ECO:0000313" key="2">
    <source>
        <dbReference type="EMBL" id="CAJ0863775.1"/>
    </source>
</evidence>
<protein>
    <recommendedName>
        <fullName evidence="4">Integrase</fullName>
    </recommendedName>
</protein>
<evidence type="ECO:0000256" key="1">
    <source>
        <dbReference type="SAM" id="MobiDB-lite"/>
    </source>
</evidence>
<keyword evidence="3" id="KW-1185">Reference proteome</keyword>
<evidence type="ECO:0000313" key="3">
    <source>
        <dbReference type="Proteomes" id="UP001190452"/>
    </source>
</evidence>
<reference evidence="2 3" key="1">
    <citation type="submission" date="2023-07" db="EMBL/GenBank/DDBJ databases">
        <authorList>
            <person name="Peeters C."/>
        </authorList>
    </citation>
    <scope>NUCLEOTIDE SEQUENCE [LARGE SCALE GENOMIC DNA]</scope>
    <source>
        <strain evidence="2 3">R-77569</strain>
    </source>
</reference>
<accession>A0ABN9K0T7</accession>
<feature type="region of interest" description="Disordered" evidence="1">
    <location>
        <begin position="230"/>
        <end position="255"/>
    </location>
</feature>
<comment type="caution">
    <text evidence="2">The sequence shown here is derived from an EMBL/GenBank/DDBJ whole genome shotgun (WGS) entry which is preliminary data.</text>
</comment>
<dbReference type="EMBL" id="CAUDKV010000005">
    <property type="protein sequence ID" value="CAJ0863775.1"/>
    <property type="molecule type" value="Genomic_DNA"/>
</dbReference>
<dbReference type="Proteomes" id="UP001190452">
    <property type="component" value="Unassembled WGS sequence"/>
</dbReference>
<sequence length="478" mass="53062">MQSVTEQRIGPDAPSIERESELASTRNQALQAFSVDSLQRLDSRKLTTLQHILRHGDQFGVWVTPREWVVPGTKETLLSIDLRRCIVRELHKHPSNCISNLEAESFSKCLDQAVLVLTRYLLLLRLGPAGMGRGQRQPMDPSTIFLVAYWSGPALLARAIAKQARDPLHLDPTIAGLQFELPLLHPIGIADLAPLSKSARGGVLLECKRMQMLSGAGLWWDVPSLAPPSTASAMAGPAQNNEKPDGRDSHLPLPDGYVAEMGRKSLWLMRNLAPNLLTIAEKMTQLWEDTASQGGKSATIRDKRAKGTQKILAAHRWLDSQGGAFSAPPFPLQLPRPKQSKAKRKKQVDEGELRWPPRNYRDIKGLLSLVQTAHYFIAGLSMGPRRSECLGLQRDCVAYAADGRRYANGKTYKLVQRFEGKWRDWLLPDAAVDAIEQQLRIVTAAERIAYIGIQAAPVADQQDASKNARKRLWAQLAA</sequence>
<evidence type="ECO:0008006" key="4">
    <source>
        <dbReference type="Google" id="ProtNLM"/>
    </source>
</evidence>
<name>A0ABN9K0T7_9RALS</name>
<organism evidence="2 3">
    <name type="scientific">Ralstonia mannitolilytica</name>
    <dbReference type="NCBI Taxonomy" id="105219"/>
    <lineage>
        <taxon>Bacteria</taxon>
        <taxon>Pseudomonadati</taxon>
        <taxon>Pseudomonadota</taxon>
        <taxon>Betaproteobacteria</taxon>
        <taxon>Burkholderiales</taxon>
        <taxon>Burkholderiaceae</taxon>
        <taxon>Ralstonia</taxon>
    </lineage>
</organism>
<feature type="region of interest" description="Disordered" evidence="1">
    <location>
        <begin position="327"/>
        <end position="351"/>
    </location>
</feature>